<keyword evidence="3" id="KW-1185">Reference proteome</keyword>
<evidence type="ECO:0000259" key="1">
    <source>
        <dbReference type="Pfam" id="PF20109"/>
    </source>
</evidence>
<dbReference type="HOGENOM" id="CLU_862573_0_0_7"/>
<accession>Q6APB7</accession>
<feature type="domain" description="Transcriptional regulator-like" evidence="1">
    <location>
        <begin position="11"/>
        <end position="49"/>
    </location>
</feature>
<dbReference type="Proteomes" id="UP000000602">
    <property type="component" value="Chromosome"/>
</dbReference>
<dbReference type="EMBL" id="CR522870">
    <property type="protein sequence ID" value="CAG35807.1"/>
    <property type="molecule type" value="Genomic_DNA"/>
</dbReference>
<evidence type="ECO:0000313" key="2">
    <source>
        <dbReference type="EMBL" id="CAG35807.1"/>
    </source>
</evidence>
<dbReference type="OrthoDB" id="8654520at2"/>
<organism evidence="2 3">
    <name type="scientific">Desulfotalea psychrophila (strain LSv54 / DSM 12343)</name>
    <dbReference type="NCBI Taxonomy" id="177439"/>
    <lineage>
        <taxon>Bacteria</taxon>
        <taxon>Pseudomonadati</taxon>
        <taxon>Thermodesulfobacteriota</taxon>
        <taxon>Desulfobulbia</taxon>
        <taxon>Desulfobulbales</taxon>
        <taxon>Desulfocapsaceae</taxon>
        <taxon>Desulfotalea</taxon>
    </lineage>
</organism>
<dbReference type="KEGG" id="dps:DP1078"/>
<dbReference type="RefSeq" id="WP_011188321.1">
    <property type="nucleotide sequence ID" value="NC_006138.1"/>
</dbReference>
<dbReference type="AlphaFoldDB" id="Q6APB7"/>
<reference evidence="3" key="1">
    <citation type="journal article" date="2004" name="Environ. Microbiol.">
        <title>The genome of Desulfotalea psychrophila, a sulfate-reducing bacterium from permanently cold Arctic sediments.</title>
        <authorList>
            <person name="Rabus R."/>
            <person name="Ruepp A."/>
            <person name="Frickey T."/>
            <person name="Rattei T."/>
            <person name="Fartmann B."/>
            <person name="Stark M."/>
            <person name="Bauer M."/>
            <person name="Zibat A."/>
            <person name="Lombardot T."/>
            <person name="Becker I."/>
            <person name="Amann J."/>
            <person name="Gellner K."/>
            <person name="Teeling H."/>
            <person name="Leuschner W.D."/>
            <person name="Gloeckner F.-O."/>
            <person name="Lupas A.N."/>
            <person name="Amann R."/>
            <person name="Klenk H.-P."/>
        </authorList>
    </citation>
    <scope>NUCLEOTIDE SEQUENCE [LARGE SCALE GENOMIC DNA]</scope>
    <source>
        <strain evidence="3">DSM 12343 / LSv54</strain>
    </source>
</reference>
<dbReference type="Pfam" id="PF20109">
    <property type="entry name" value="Trans_reg_dom"/>
    <property type="match status" value="1"/>
</dbReference>
<gene>
    <name evidence="2" type="ordered locus">DP1078</name>
</gene>
<protein>
    <recommendedName>
        <fullName evidence="1">Transcriptional regulator-like domain-containing protein</fullName>
    </recommendedName>
</protein>
<evidence type="ECO:0000313" key="3">
    <source>
        <dbReference type="Proteomes" id="UP000000602"/>
    </source>
</evidence>
<dbReference type="InterPro" id="IPR045465">
    <property type="entry name" value="Trans_reg_dom"/>
</dbReference>
<name>Q6APB7_DESPS</name>
<proteinExistence type="predicted"/>
<sequence length="322" mass="38048">MIQEVPEWLPDWRNKEEYPNPKKTPPQQWAWEFLRRNVDYRKEYKELIQISPEVFGQKKHLESLTADKQNSLRESRANFTKKYYGKELHYVIDPKEKIPWDKDFFFLDINRRREGRYVLRGGCLTPQRQEAKDTNEFWNQDMNDPSMLWELCEGASHSFSNMLYFLEENTASSQYYYLSRKVIKSDIAYIGEHSTKISTQPHEAIFTINLDGEINRQLEKIKKIANKLQQNLPKPSSITRANLVSGFIDYLRTYDAILSMGGPQGVVKSEVARELYGEFRYEDPNYKTNLERVTDNFDSAKKLIEGKYLRIAQKLSSKRLPS</sequence>